<dbReference type="RefSeq" id="WP_289830473.1">
    <property type="nucleotide sequence ID" value="NZ_JAUEDK010000022.1"/>
</dbReference>
<dbReference type="Proteomes" id="UP001168540">
    <property type="component" value="Unassembled WGS sequence"/>
</dbReference>
<accession>A0ABT7XPX0</accession>
<comment type="caution">
    <text evidence="1">The sequence shown here is derived from an EMBL/GenBank/DDBJ whole genome shotgun (WGS) entry which is preliminary data.</text>
</comment>
<evidence type="ECO:0000313" key="1">
    <source>
        <dbReference type="EMBL" id="MDN0075831.1"/>
    </source>
</evidence>
<protein>
    <submittedName>
        <fullName evidence="1">Uncharacterized protein</fullName>
    </submittedName>
</protein>
<sequence>MVAILAGDPGGAKALLPLVARLSAEKIKISVAGYFQAFAVWSNEHVPCCRLNDESELYAWLDNLPGVKLLLLGTSVNALSLERKAIQWGGNNGVPSIAVLDYWSNYRARFLGEANELLLPSLIAVMDDNAKRSMEMEGFPAEIVKVTGQPVLESLTQYKLSSSLKEWLRNCLLKKYGVDFLFVFVSQPLSSFYAQSIFDGVVLPFDEKLALRDVVTELDKVLLHAGEERQLKACVLVRRHPREMATPDELSTGRVRVVEAENFQFEQLKVASYEYVQVADLVFGMNSMLLLEGCYLKSHVLSYQPGVVSELDCLPSNKLGWSRVVYEKDGLFEAVHEELFEEKSRRCRTEVLERIELNQKATDCIFNHIAEFIN</sequence>
<organism evidence="1 2">
    <name type="scientific">Crenobacter oryzisoli</name>
    <dbReference type="NCBI Taxonomy" id="3056844"/>
    <lineage>
        <taxon>Bacteria</taxon>
        <taxon>Pseudomonadati</taxon>
        <taxon>Pseudomonadota</taxon>
        <taxon>Betaproteobacteria</taxon>
        <taxon>Neisseriales</taxon>
        <taxon>Neisseriaceae</taxon>
        <taxon>Crenobacter</taxon>
    </lineage>
</organism>
<keyword evidence="2" id="KW-1185">Reference proteome</keyword>
<proteinExistence type="predicted"/>
<evidence type="ECO:0000313" key="2">
    <source>
        <dbReference type="Proteomes" id="UP001168540"/>
    </source>
</evidence>
<dbReference type="EMBL" id="JAUEDK010000022">
    <property type="protein sequence ID" value="MDN0075831.1"/>
    <property type="molecule type" value="Genomic_DNA"/>
</dbReference>
<name>A0ABT7XPX0_9NEIS</name>
<gene>
    <name evidence="1" type="ORF">QU481_13135</name>
</gene>
<reference evidence="1" key="1">
    <citation type="submission" date="2023-06" db="EMBL/GenBank/DDBJ databases">
        <authorList>
            <person name="Zhang S."/>
        </authorList>
    </citation>
    <scope>NUCLEOTIDE SEQUENCE</scope>
    <source>
        <strain evidence="1">SG2303</strain>
    </source>
</reference>